<dbReference type="EMBL" id="HACG01019794">
    <property type="protein sequence ID" value="CEK66659.1"/>
    <property type="molecule type" value="Transcribed_RNA"/>
</dbReference>
<reference evidence="1" key="1">
    <citation type="submission" date="2014-12" db="EMBL/GenBank/DDBJ databases">
        <title>Insight into the proteome of Arion vulgaris.</title>
        <authorList>
            <person name="Aradska J."/>
            <person name="Bulat T."/>
            <person name="Smidak R."/>
            <person name="Sarate P."/>
            <person name="Gangsoo J."/>
            <person name="Sialana F."/>
            <person name="Bilban M."/>
            <person name="Lubec G."/>
        </authorList>
    </citation>
    <scope>NUCLEOTIDE SEQUENCE</scope>
    <source>
        <tissue evidence="1">Skin</tissue>
    </source>
</reference>
<proteinExistence type="predicted"/>
<organism evidence="1">
    <name type="scientific">Arion vulgaris</name>
    <dbReference type="NCBI Taxonomy" id="1028688"/>
    <lineage>
        <taxon>Eukaryota</taxon>
        <taxon>Metazoa</taxon>
        <taxon>Spiralia</taxon>
        <taxon>Lophotrochozoa</taxon>
        <taxon>Mollusca</taxon>
        <taxon>Gastropoda</taxon>
        <taxon>Heterobranchia</taxon>
        <taxon>Euthyneura</taxon>
        <taxon>Panpulmonata</taxon>
        <taxon>Eupulmonata</taxon>
        <taxon>Stylommatophora</taxon>
        <taxon>Helicina</taxon>
        <taxon>Arionoidea</taxon>
        <taxon>Arionidae</taxon>
        <taxon>Arion</taxon>
    </lineage>
</organism>
<evidence type="ECO:0000313" key="1">
    <source>
        <dbReference type="EMBL" id="CEK66659.1"/>
    </source>
</evidence>
<gene>
    <name evidence="1" type="primary">ORF59672</name>
</gene>
<name>A0A0B6ZDI7_9EUPU</name>
<protein>
    <submittedName>
        <fullName evidence="1">Uncharacterized protein</fullName>
    </submittedName>
</protein>
<dbReference type="AlphaFoldDB" id="A0A0B6ZDI7"/>
<sequence>MLLFSLDGVRKPINLRWSDRISSDLEKLRRGFGENEYIIVNIFQNFYTVFKVFSC</sequence>
<accession>A0A0B6ZDI7</accession>